<gene>
    <name evidence="4" type="ORF">LSH36_94g05048</name>
</gene>
<reference evidence="4" key="1">
    <citation type="journal article" date="2023" name="Mol. Biol. Evol.">
        <title>Third-Generation Sequencing Reveals the Adaptive Role of the Epigenome in Three Deep-Sea Polychaetes.</title>
        <authorList>
            <person name="Perez M."/>
            <person name="Aroh O."/>
            <person name="Sun Y."/>
            <person name="Lan Y."/>
            <person name="Juniper S.K."/>
            <person name="Young C.R."/>
            <person name="Angers B."/>
            <person name="Qian P.Y."/>
        </authorList>
    </citation>
    <scope>NUCLEOTIDE SEQUENCE</scope>
    <source>
        <strain evidence="4">P08H-3</strain>
    </source>
</reference>
<dbReference type="GO" id="GO:0046540">
    <property type="term" value="C:U4/U6 x U5 tri-snRNP complex"/>
    <property type="evidence" value="ECO:0007669"/>
    <property type="project" value="TreeGrafter"/>
</dbReference>
<dbReference type="GO" id="GO:0045292">
    <property type="term" value="P:mRNA cis splicing, via spliceosome"/>
    <property type="evidence" value="ECO:0007669"/>
    <property type="project" value="TreeGrafter"/>
</dbReference>
<dbReference type="PANTHER" id="PTHR14152:SF5">
    <property type="entry name" value="U4_U6.U5 TRI-SNRNP-ASSOCIATED PROTEIN 1"/>
    <property type="match status" value="1"/>
</dbReference>
<dbReference type="AlphaFoldDB" id="A0AAD9NA34"/>
<evidence type="ECO:0000256" key="1">
    <source>
        <dbReference type="ARBA" id="ARBA00004123"/>
    </source>
</evidence>
<dbReference type="GO" id="GO:0000481">
    <property type="term" value="P:maturation of 5S rRNA"/>
    <property type="evidence" value="ECO:0007669"/>
    <property type="project" value="TreeGrafter"/>
</dbReference>
<dbReference type="InterPro" id="IPR005011">
    <property type="entry name" value="SNU66/SART1"/>
</dbReference>
<dbReference type="PANTHER" id="PTHR14152">
    <property type="entry name" value="SQUAMOUS CELL CARCINOMA ANTIGEN RECOGNISED BY CYTOTOXIC T LYMPHOCYTES"/>
    <property type="match status" value="1"/>
</dbReference>
<keyword evidence="3" id="KW-0539">Nucleus</keyword>
<sequence>MMENAVRYLSHRFHGKGSGKKKTEKRQKKMEELQLMKNMSSTDTPLGTVALLTEKQKIEKTPYILLSGKATTTVVQLMDYEIHIASQQRQSLDTQPVEGRRYGTVQFRTCDTSLLTFKLYTRIDDPRVHNVMCCLMYY</sequence>
<protein>
    <submittedName>
        <fullName evidence="4">Uncharacterized protein</fullName>
    </submittedName>
</protein>
<dbReference type="EMBL" id="JAODUP010000094">
    <property type="protein sequence ID" value="KAK2162667.1"/>
    <property type="molecule type" value="Genomic_DNA"/>
</dbReference>
<comment type="caution">
    <text evidence="4">The sequence shown here is derived from an EMBL/GenBank/DDBJ whole genome shotgun (WGS) entry which is preliminary data.</text>
</comment>
<evidence type="ECO:0000256" key="2">
    <source>
        <dbReference type="ARBA" id="ARBA00006076"/>
    </source>
</evidence>
<proteinExistence type="inferred from homology"/>
<accession>A0AAD9NA34</accession>
<dbReference type="Proteomes" id="UP001208570">
    <property type="component" value="Unassembled WGS sequence"/>
</dbReference>
<organism evidence="4 5">
    <name type="scientific">Paralvinella palmiformis</name>
    <dbReference type="NCBI Taxonomy" id="53620"/>
    <lineage>
        <taxon>Eukaryota</taxon>
        <taxon>Metazoa</taxon>
        <taxon>Spiralia</taxon>
        <taxon>Lophotrochozoa</taxon>
        <taxon>Annelida</taxon>
        <taxon>Polychaeta</taxon>
        <taxon>Sedentaria</taxon>
        <taxon>Canalipalpata</taxon>
        <taxon>Terebellida</taxon>
        <taxon>Terebelliformia</taxon>
        <taxon>Alvinellidae</taxon>
        <taxon>Paralvinella</taxon>
    </lineage>
</organism>
<evidence type="ECO:0000256" key="3">
    <source>
        <dbReference type="ARBA" id="ARBA00023242"/>
    </source>
</evidence>
<keyword evidence="5" id="KW-1185">Reference proteome</keyword>
<evidence type="ECO:0000313" key="5">
    <source>
        <dbReference type="Proteomes" id="UP001208570"/>
    </source>
</evidence>
<comment type="subcellular location">
    <subcellularLocation>
        <location evidence="1">Nucleus</location>
    </subcellularLocation>
</comment>
<name>A0AAD9NA34_9ANNE</name>
<dbReference type="Pfam" id="PF03343">
    <property type="entry name" value="SART-1"/>
    <property type="match status" value="1"/>
</dbReference>
<comment type="similarity">
    <text evidence="2">Belongs to the SNU66/SART1 family.</text>
</comment>
<evidence type="ECO:0000313" key="4">
    <source>
        <dbReference type="EMBL" id="KAK2162667.1"/>
    </source>
</evidence>